<evidence type="ECO:0000313" key="2">
    <source>
        <dbReference type="Proteomes" id="UP001589585"/>
    </source>
</evidence>
<dbReference type="Proteomes" id="UP001589585">
    <property type="component" value="Unassembled WGS sequence"/>
</dbReference>
<proteinExistence type="predicted"/>
<organism evidence="1 2">
    <name type="scientific">Mariniflexile ostreae</name>
    <dbReference type="NCBI Taxonomy" id="1520892"/>
    <lineage>
        <taxon>Bacteria</taxon>
        <taxon>Pseudomonadati</taxon>
        <taxon>Bacteroidota</taxon>
        <taxon>Flavobacteriia</taxon>
        <taxon>Flavobacteriales</taxon>
        <taxon>Flavobacteriaceae</taxon>
        <taxon>Mariniflexile</taxon>
    </lineage>
</organism>
<dbReference type="EMBL" id="JBHMFC010000094">
    <property type="protein sequence ID" value="MFB9057770.1"/>
    <property type="molecule type" value="Genomic_DNA"/>
</dbReference>
<comment type="caution">
    <text evidence="1">The sequence shown here is derived from an EMBL/GenBank/DDBJ whole genome shotgun (WGS) entry which is preliminary data.</text>
</comment>
<sequence>MIHLSKRLKLKDQDQILILNRPDDFSNNLEHFEANVVESLVKTSTVSFALLFVTSKQQLIDQMPALFPKLKDDCLLWVAFPNKTSKSNIVELYNDKVWEDLMEYRLLPKRRINLNDQWDALRFKKIEYIKKKA</sequence>
<accession>A0ABV5FEB3</accession>
<dbReference type="RefSeq" id="WP_379862024.1">
    <property type="nucleotide sequence ID" value="NZ_JBHMFC010000094.1"/>
</dbReference>
<reference evidence="1 2" key="1">
    <citation type="submission" date="2024-09" db="EMBL/GenBank/DDBJ databases">
        <authorList>
            <person name="Sun Q."/>
            <person name="Mori K."/>
        </authorList>
    </citation>
    <scope>NUCLEOTIDE SEQUENCE [LARGE SCALE GENOMIC DNA]</scope>
    <source>
        <strain evidence="1 2">CECT 8622</strain>
    </source>
</reference>
<protein>
    <recommendedName>
        <fullName evidence="3">DUF3052 family protein</fullName>
    </recommendedName>
</protein>
<evidence type="ECO:0000313" key="1">
    <source>
        <dbReference type="EMBL" id="MFB9057770.1"/>
    </source>
</evidence>
<keyword evidence="2" id="KW-1185">Reference proteome</keyword>
<evidence type="ECO:0008006" key="3">
    <source>
        <dbReference type="Google" id="ProtNLM"/>
    </source>
</evidence>
<gene>
    <name evidence="1" type="ORF">ACFFU9_13565</name>
</gene>
<name>A0ABV5FEB3_9FLAO</name>